<reference evidence="7 8" key="1">
    <citation type="submission" date="2024-10" db="EMBL/GenBank/DDBJ databases">
        <title>Updated reference genomes for cyclostephanoid diatoms.</title>
        <authorList>
            <person name="Roberts W.R."/>
            <person name="Alverson A.J."/>
        </authorList>
    </citation>
    <scope>NUCLEOTIDE SEQUENCE [LARGE SCALE GENOMIC DNA]</scope>
    <source>
        <strain evidence="7 8">AJA232-27</strain>
    </source>
</reference>
<dbReference type="InterPro" id="IPR037158">
    <property type="entry name" value="Thr_synth_N_sf"/>
</dbReference>
<organism evidence="7 8">
    <name type="scientific">Discostella pseudostelligera</name>
    <dbReference type="NCBI Taxonomy" id="259834"/>
    <lineage>
        <taxon>Eukaryota</taxon>
        <taxon>Sar</taxon>
        <taxon>Stramenopiles</taxon>
        <taxon>Ochrophyta</taxon>
        <taxon>Bacillariophyta</taxon>
        <taxon>Coscinodiscophyceae</taxon>
        <taxon>Thalassiosirophycidae</taxon>
        <taxon>Stephanodiscales</taxon>
        <taxon>Stephanodiscaceae</taxon>
        <taxon>Discostella</taxon>
    </lineage>
</organism>
<comment type="similarity">
    <text evidence="2">Belongs to the threonine synthase family.</text>
</comment>
<sequence>MKYKSTRGGGSHEYYTFEEALLRGYAPDGGLFVPTSLPTIAAECLRSWSSLPYPELAYNVLRMFISPSEINDQQLKDICNKSYAMEEFDDASFIPVKKLGSAFIAELFHGPTFCFKDFGMRPAINLLSHFATLRNRATTILVSTTGDTGPAAVHAVSEAANPLLTIIVHYPHGQISEFQRKQLTTVNSKYVKVAAFEGGGDDMDWPIKETLLMNGDNDAANGERTFCGINSYNIGRPLLQMVHFIWIYFRTVEQLGVEPGDMNYKIDMVLPTGAMGNLTGGYMAKLMGVPIGKLCAGVNINGENRVANQVLNKGEFHKKRIQKTLSDAINIEVPYNFERIAYFVTECNCSLVKEWMAVMEQTHQLTLEPDWQARFRLDFDSASVTDDEMCHVLRIGSATLNYVADPHTAVAMAAAEKLGYKFTTESSAGQIIPMVIIATASPCKFKEAVTVALGQDGWNCWKEKNFPVRAQKTIQMKEVEPFLYPWTEGASLKDVQSLWRQMMLDIVSNNFSLSHELR</sequence>
<dbReference type="PANTHER" id="PTHR42690:SF1">
    <property type="entry name" value="THREONINE SYNTHASE-LIKE 2"/>
    <property type="match status" value="1"/>
</dbReference>
<dbReference type="Gene3D" id="3.40.50.1100">
    <property type="match status" value="2"/>
</dbReference>
<keyword evidence="4" id="KW-0456">Lyase</keyword>
<dbReference type="Pfam" id="PF14821">
    <property type="entry name" value="Thr_synth_N"/>
    <property type="match status" value="1"/>
</dbReference>
<comment type="cofactor">
    <cofactor evidence="1 5">
        <name>pyridoxal 5'-phosphate</name>
        <dbReference type="ChEBI" id="CHEBI:597326"/>
    </cofactor>
</comment>
<name>A0ABD3MBK0_9STRA</name>
<evidence type="ECO:0000256" key="2">
    <source>
        <dbReference type="ARBA" id="ARBA00005517"/>
    </source>
</evidence>
<dbReference type="InterPro" id="IPR036052">
    <property type="entry name" value="TrpB-like_PALP_sf"/>
</dbReference>
<dbReference type="Proteomes" id="UP001530293">
    <property type="component" value="Unassembled WGS sequence"/>
</dbReference>
<accession>A0ABD3MBK0</accession>
<keyword evidence="3 5" id="KW-0663">Pyridoxal phosphate</keyword>
<dbReference type="GO" id="GO:0016829">
    <property type="term" value="F:lyase activity"/>
    <property type="evidence" value="ECO:0007669"/>
    <property type="project" value="UniProtKB-KW"/>
</dbReference>
<dbReference type="SUPFAM" id="SSF53686">
    <property type="entry name" value="Tryptophan synthase beta subunit-like PLP-dependent enzymes"/>
    <property type="match status" value="1"/>
</dbReference>
<evidence type="ECO:0000259" key="6">
    <source>
        <dbReference type="Pfam" id="PF14821"/>
    </source>
</evidence>
<dbReference type="FunFam" id="3.90.1380.10:FF:000003">
    <property type="entry name" value="THR4p Threonine synthase"/>
    <property type="match status" value="1"/>
</dbReference>
<evidence type="ECO:0000256" key="5">
    <source>
        <dbReference type="PIRSR" id="PIRSR604450-51"/>
    </source>
</evidence>
<dbReference type="InterPro" id="IPR051166">
    <property type="entry name" value="Threonine_Synthase"/>
</dbReference>
<evidence type="ECO:0000256" key="3">
    <source>
        <dbReference type="ARBA" id="ARBA00022898"/>
    </source>
</evidence>
<dbReference type="PANTHER" id="PTHR42690">
    <property type="entry name" value="THREONINE SYNTHASE FAMILY MEMBER"/>
    <property type="match status" value="1"/>
</dbReference>
<gene>
    <name evidence="7" type="ORF">ACHAWU_002825</name>
</gene>
<dbReference type="AlphaFoldDB" id="A0ABD3MBK0"/>
<evidence type="ECO:0000256" key="1">
    <source>
        <dbReference type="ARBA" id="ARBA00001933"/>
    </source>
</evidence>
<protein>
    <recommendedName>
        <fullName evidence="6">Threonine synthase N-terminal domain-containing protein</fullName>
    </recommendedName>
</protein>
<dbReference type="InterPro" id="IPR004450">
    <property type="entry name" value="Thr_synthase-like"/>
</dbReference>
<dbReference type="Gene3D" id="3.90.1380.10">
    <property type="entry name" value="Threonine synthase, N-terminal domain"/>
    <property type="match status" value="1"/>
</dbReference>
<feature type="modified residue" description="N6-(pyridoxal phosphate)lysine" evidence="5">
    <location>
        <position position="116"/>
    </location>
</feature>
<feature type="domain" description="Threonine synthase N-terminal" evidence="6">
    <location>
        <begin position="2"/>
        <end position="83"/>
    </location>
</feature>
<evidence type="ECO:0000313" key="8">
    <source>
        <dbReference type="Proteomes" id="UP001530293"/>
    </source>
</evidence>
<proteinExistence type="inferred from homology"/>
<evidence type="ECO:0000256" key="4">
    <source>
        <dbReference type="ARBA" id="ARBA00023239"/>
    </source>
</evidence>
<dbReference type="InterPro" id="IPR029144">
    <property type="entry name" value="Thr_synth_N"/>
</dbReference>
<keyword evidence="8" id="KW-1185">Reference proteome</keyword>
<dbReference type="Pfam" id="PF24857">
    <property type="entry name" value="THR4_C"/>
    <property type="match status" value="1"/>
</dbReference>
<dbReference type="NCBIfam" id="TIGR00260">
    <property type="entry name" value="thrC"/>
    <property type="match status" value="1"/>
</dbReference>
<dbReference type="EMBL" id="JALLBG020000247">
    <property type="protein sequence ID" value="KAL3757905.1"/>
    <property type="molecule type" value="Genomic_DNA"/>
</dbReference>
<evidence type="ECO:0000313" key="7">
    <source>
        <dbReference type="EMBL" id="KAL3757905.1"/>
    </source>
</evidence>
<comment type="caution">
    <text evidence="7">The sequence shown here is derived from an EMBL/GenBank/DDBJ whole genome shotgun (WGS) entry which is preliminary data.</text>
</comment>